<dbReference type="Pfam" id="PF13927">
    <property type="entry name" value="Ig_3"/>
    <property type="match status" value="1"/>
</dbReference>
<name>A0A8C5QHJ4_9ANUR</name>
<reference evidence="7" key="1">
    <citation type="submission" date="2025-08" db="UniProtKB">
        <authorList>
            <consortium name="Ensembl"/>
        </authorList>
    </citation>
    <scope>IDENTIFICATION</scope>
</reference>
<dbReference type="Proteomes" id="UP000694569">
    <property type="component" value="Unplaced"/>
</dbReference>
<dbReference type="SMART" id="SM00409">
    <property type="entry name" value="IG"/>
    <property type="match status" value="4"/>
</dbReference>
<keyword evidence="5" id="KW-0812">Transmembrane</keyword>
<dbReference type="AlphaFoldDB" id="A0A8C5QHJ4"/>
<reference evidence="7" key="2">
    <citation type="submission" date="2025-09" db="UniProtKB">
        <authorList>
            <consortium name="Ensembl"/>
        </authorList>
    </citation>
    <scope>IDENTIFICATION</scope>
</reference>
<feature type="domain" description="Ig-like" evidence="6">
    <location>
        <begin position="160"/>
        <end position="248"/>
    </location>
</feature>
<evidence type="ECO:0000256" key="3">
    <source>
        <dbReference type="ARBA" id="ARBA00023180"/>
    </source>
</evidence>
<dbReference type="InterPro" id="IPR013783">
    <property type="entry name" value="Ig-like_fold"/>
</dbReference>
<evidence type="ECO:0000256" key="5">
    <source>
        <dbReference type="SAM" id="Phobius"/>
    </source>
</evidence>
<evidence type="ECO:0000313" key="8">
    <source>
        <dbReference type="Proteomes" id="UP000694569"/>
    </source>
</evidence>
<dbReference type="SUPFAM" id="SSF48726">
    <property type="entry name" value="Immunoglobulin"/>
    <property type="match status" value="3"/>
</dbReference>
<protein>
    <recommendedName>
        <fullName evidence="6">Ig-like domain-containing protein</fullName>
    </recommendedName>
</protein>
<keyword evidence="3" id="KW-0325">Glycoprotein</keyword>
<dbReference type="InterPro" id="IPR036179">
    <property type="entry name" value="Ig-like_dom_sf"/>
</dbReference>
<accession>A0A8C5QHJ4</accession>
<feature type="transmembrane region" description="Helical" evidence="5">
    <location>
        <begin position="455"/>
        <end position="478"/>
    </location>
</feature>
<keyword evidence="5" id="KW-1133">Transmembrane helix</keyword>
<dbReference type="InterPro" id="IPR007110">
    <property type="entry name" value="Ig-like_dom"/>
</dbReference>
<organism evidence="7 8">
    <name type="scientific">Leptobrachium leishanense</name>
    <name type="common">Leishan spiny toad</name>
    <dbReference type="NCBI Taxonomy" id="445787"/>
    <lineage>
        <taxon>Eukaryota</taxon>
        <taxon>Metazoa</taxon>
        <taxon>Chordata</taxon>
        <taxon>Craniata</taxon>
        <taxon>Vertebrata</taxon>
        <taxon>Euteleostomi</taxon>
        <taxon>Amphibia</taxon>
        <taxon>Batrachia</taxon>
        <taxon>Anura</taxon>
        <taxon>Pelobatoidea</taxon>
        <taxon>Megophryidae</taxon>
        <taxon>Leptobrachium</taxon>
    </lineage>
</organism>
<feature type="domain" description="Ig-like" evidence="6">
    <location>
        <begin position="67"/>
        <end position="148"/>
    </location>
</feature>
<dbReference type="PROSITE" id="PS50835">
    <property type="entry name" value="IG_LIKE"/>
    <property type="match status" value="2"/>
</dbReference>
<evidence type="ECO:0000259" key="6">
    <source>
        <dbReference type="PROSITE" id="PS50835"/>
    </source>
</evidence>
<dbReference type="InterPro" id="IPR052598">
    <property type="entry name" value="IgSF_CEA-related"/>
</dbReference>
<evidence type="ECO:0000313" key="7">
    <source>
        <dbReference type="Ensembl" id="ENSLLEP00000036898.1"/>
    </source>
</evidence>
<proteinExistence type="predicted"/>
<evidence type="ECO:0000256" key="4">
    <source>
        <dbReference type="ARBA" id="ARBA00023319"/>
    </source>
</evidence>
<dbReference type="GeneTree" id="ENSGT01010000228732"/>
<dbReference type="PANTHER" id="PTHR44337:SF26">
    <property type="entry name" value="CARCINOEMBRYONIC ANTIGEN-RELATED CELL ADHESION MOLECULE 1-LIKE"/>
    <property type="match status" value="1"/>
</dbReference>
<keyword evidence="4" id="KW-0393">Immunoglobulin domain</keyword>
<keyword evidence="2" id="KW-1015">Disulfide bond</keyword>
<dbReference type="OrthoDB" id="6159398at2759"/>
<sequence length="530" mass="58693">MGSIKLATSGTTVSYSGKCIGRCELFANGTLRMDRLTVSDDGSYTVKIEGYATVTLQLKVYLLLDAPSLGISPVIHTEKDKNLNLQCFSGSQLVQNYYFYYNEKLMSCHLPHVSCNQASPFLYFNPITEEDSGKYTCAITNPVSRNTSSILNVKVLVRVSEVTLISNVSSPVLTEEDSVSLTCLAKGTDLSYTWSLEGAKLSQSSHYHLMNNNTTLIISPVSRNDKGLFSCTVSNSINSDTSNSLRLNWSPKGHIACTAKRFNTTLELGCSWVGGYPAADLQMTFENRTDFKYDQVTRNVSYPQTHPSTELLCQGTHWNCFETCTLEIDVPKSANVINNTLIRRTVGNNFVFNFTLISSKVVEDLHVQSTFDAFQILPAKFHWSRIEQNVIYPLLPGRDLEVISTNYTSYLVASSLAKELAGVYICKVENLMGSTVFSFDLSVAEDDERDISPGAVAGIAIATLVVGILGTTAVFLIYRKQCRQNQTSDTPGHGVNFKTVNVNNMPRPKEPHMNKLNIAKEESVYEVMNI</sequence>
<dbReference type="Gene3D" id="2.60.40.10">
    <property type="entry name" value="Immunoglobulins"/>
    <property type="match status" value="4"/>
</dbReference>
<dbReference type="InterPro" id="IPR003598">
    <property type="entry name" value="Ig_sub2"/>
</dbReference>
<dbReference type="Ensembl" id="ENSLLET00000038321.1">
    <property type="protein sequence ID" value="ENSLLEP00000036898.1"/>
    <property type="gene ID" value="ENSLLEG00000023370.1"/>
</dbReference>
<keyword evidence="1" id="KW-0732">Signal</keyword>
<evidence type="ECO:0000256" key="1">
    <source>
        <dbReference type="ARBA" id="ARBA00022729"/>
    </source>
</evidence>
<keyword evidence="5" id="KW-0472">Membrane</keyword>
<dbReference type="PANTHER" id="PTHR44337">
    <property type="entry name" value="CARCINOEMBRYONIC ANTIGEN-RELATED CELL ADHESION MOLECULE 8"/>
    <property type="match status" value="1"/>
</dbReference>
<dbReference type="SMART" id="SM00408">
    <property type="entry name" value="IGc2"/>
    <property type="match status" value="2"/>
</dbReference>
<dbReference type="InterPro" id="IPR003599">
    <property type="entry name" value="Ig_sub"/>
</dbReference>
<keyword evidence="8" id="KW-1185">Reference proteome</keyword>
<evidence type="ECO:0000256" key="2">
    <source>
        <dbReference type="ARBA" id="ARBA00023157"/>
    </source>
</evidence>